<reference evidence="5" key="1">
    <citation type="submission" date="2017-09" db="EMBL/GenBank/DDBJ databases">
        <authorList>
            <person name="Varghese N."/>
            <person name="Submissions S."/>
        </authorList>
    </citation>
    <scope>NUCLEOTIDE SEQUENCE [LARGE SCALE GENOMIC DNA]</scope>
    <source>
        <strain evidence="5">CGMCC 1.12461</strain>
    </source>
</reference>
<dbReference type="InterPro" id="IPR013424">
    <property type="entry name" value="Ice-binding_C"/>
</dbReference>
<dbReference type="SUPFAM" id="SSF49785">
    <property type="entry name" value="Galactose-binding domain-like"/>
    <property type="match status" value="1"/>
</dbReference>
<dbReference type="RefSeq" id="WP_097112703.1">
    <property type="nucleotide sequence ID" value="NZ_OBEB01000008.1"/>
</dbReference>
<feature type="signal peptide" evidence="1">
    <location>
        <begin position="1"/>
        <end position="24"/>
    </location>
</feature>
<name>A0A285JFA6_9GAMM</name>
<proteinExistence type="predicted"/>
<feature type="domain" description="DUF642" evidence="2">
    <location>
        <begin position="26"/>
        <end position="172"/>
    </location>
</feature>
<evidence type="ECO:0000259" key="2">
    <source>
        <dbReference type="Pfam" id="PF04862"/>
    </source>
</evidence>
<dbReference type="InterPro" id="IPR006946">
    <property type="entry name" value="DGR2-like_dom"/>
</dbReference>
<dbReference type="EMBL" id="OBEB01000008">
    <property type="protein sequence ID" value="SNY58958.1"/>
    <property type="molecule type" value="Genomic_DNA"/>
</dbReference>
<dbReference type="Gene3D" id="2.60.120.260">
    <property type="entry name" value="Galactose-binding domain-like"/>
    <property type="match status" value="1"/>
</dbReference>
<accession>A0A285JFA6</accession>
<dbReference type="AlphaFoldDB" id="A0A285JFA6"/>
<dbReference type="OrthoDB" id="5761316at2"/>
<evidence type="ECO:0000259" key="3">
    <source>
        <dbReference type="Pfam" id="PF07589"/>
    </source>
</evidence>
<evidence type="ECO:0000313" key="4">
    <source>
        <dbReference type="EMBL" id="SNY58958.1"/>
    </source>
</evidence>
<dbReference type="Proteomes" id="UP000219353">
    <property type="component" value="Unassembled WGS sequence"/>
</dbReference>
<keyword evidence="1" id="KW-0732">Signal</keyword>
<dbReference type="NCBIfam" id="TIGR02595">
    <property type="entry name" value="PEP_CTERM"/>
    <property type="match status" value="1"/>
</dbReference>
<feature type="domain" description="Ice-binding protein C-terminal" evidence="3">
    <location>
        <begin position="174"/>
        <end position="196"/>
    </location>
</feature>
<keyword evidence="5" id="KW-1185">Reference proteome</keyword>
<evidence type="ECO:0000256" key="1">
    <source>
        <dbReference type="SAM" id="SignalP"/>
    </source>
</evidence>
<feature type="chain" id="PRO_5012763890" evidence="1">
    <location>
        <begin position="25"/>
        <end position="205"/>
    </location>
</feature>
<dbReference type="InterPro" id="IPR008979">
    <property type="entry name" value="Galactose-bd-like_sf"/>
</dbReference>
<gene>
    <name evidence="4" type="ORF">SAMN06297280_3527</name>
</gene>
<protein>
    <submittedName>
        <fullName evidence="4">PEP-CTERM protein-sorting domain-containing protein</fullName>
    </submittedName>
</protein>
<organism evidence="4 5">
    <name type="scientific">Arsukibacterium tuosuense</name>
    <dbReference type="NCBI Taxonomy" id="1323745"/>
    <lineage>
        <taxon>Bacteria</taxon>
        <taxon>Pseudomonadati</taxon>
        <taxon>Pseudomonadota</taxon>
        <taxon>Gammaproteobacteria</taxon>
        <taxon>Chromatiales</taxon>
        <taxon>Chromatiaceae</taxon>
        <taxon>Arsukibacterium</taxon>
    </lineage>
</organism>
<dbReference type="Pfam" id="PF04862">
    <property type="entry name" value="DUF642"/>
    <property type="match status" value="1"/>
</dbReference>
<sequence length="205" mass="21782">MSLVSVRTLLGAAAILAASFSSHATLIVNGDFEENFVASNKWSVFNSADVAGWQGSNVEIWNALNGVVAASGNNFIELNSHGSNAGAWSIFQTFATEVGRQYELSFYYRARNNNNEAFEVSFAGLSQQLTDHTKAGWTLFTSIFTATDSSSTLSFTSLNSGTQGNLIDNVNVTAVPEPATLAAFGAGLLALVGGRRLRRNKAKAS</sequence>
<evidence type="ECO:0000313" key="5">
    <source>
        <dbReference type="Proteomes" id="UP000219353"/>
    </source>
</evidence>
<dbReference type="Pfam" id="PF07589">
    <property type="entry name" value="PEP-CTERM"/>
    <property type="match status" value="1"/>
</dbReference>